<evidence type="ECO:0000259" key="1">
    <source>
        <dbReference type="Pfam" id="PF04195"/>
    </source>
</evidence>
<proteinExistence type="predicted"/>
<dbReference type="Pfam" id="PF04195">
    <property type="entry name" value="Transposase_28"/>
    <property type="match status" value="1"/>
</dbReference>
<gene>
    <name evidence="2" type="ORF">LIER_06136</name>
</gene>
<protein>
    <recommendedName>
        <fullName evidence="1">Transposase (putative) gypsy type domain-containing protein</fullName>
    </recommendedName>
</protein>
<dbReference type="AlphaFoldDB" id="A0AAV3P373"/>
<keyword evidence="3" id="KW-1185">Reference proteome</keyword>
<name>A0AAV3P373_LITER</name>
<dbReference type="InterPro" id="IPR007321">
    <property type="entry name" value="Transposase_28"/>
</dbReference>
<reference evidence="2 3" key="1">
    <citation type="submission" date="2024-01" db="EMBL/GenBank/DDBJ databases">
        <title>The complete chloroplast genome sequence of Lithospermum erythrorhizon: insights into the phylogenetic relationship among Boraginaceae species and the maternal lineages of purple gromwells.</title>
        <authorList>
            <person name="Okada T."/>
            <person name="Watanabe K."/>
        </authorList>
    </citation>
    <scope>NUCLEOTIDE SEQUENCE [LARGE SCALE GENOMIC DNA]</scope>
</reference>
<evidence type="ECO:0000313" key="2">
    <source>
        <dbReference type="EMBL" id="GAA0146107.1"/>
    </source>
</evidence>
<feature type="domain" description="Transposase (putative) gypsy type" evidence="1">
    <location>
        <begin position="1"/>
        <end position="56"/>
    </location>
</feature>
<dbReference type="Proteomes" id="UP001454036">
    <property type="component" value="Unassembled WGS sequence"/>
</dbReference>
<dbReference type="EMBL" id="BAABME010000877">
    <property type="protein sequence ID" value="GAA0146107.1"/>
    <property type="molecule type" value="Genomic_DNA"/>
</dbReference>
<sequence length="82" mass="9305">MRLPFSEFVNRLLEHVNRAPGQIHPIGWLNITIFQVACSIAEVEATVPLFASLFSTKHRVFDISLVAKGRKTKQKLLSRFPS</sequence>
<evidence type="ECO:0000313" key="3">
    <source>
        <dbReference type="Proteomes" id="UP001454036"/>
    </source>
</evidence>
<comment type="caution">
    <text evidence="2">The sequence shown here is derived from an EMBL/GenBank/DDBJ whole genome shotgun (WGS) entry which is preliminary data.</text>
</comment>
<organism evidence="2 3">
    <name type="scientific">Lithospermum erythrorhizon</name>
    <name type="common">Purple gromwell</name>
    <name type="synonym">Lithospermum officinale var. erythrorhizon</name>
    <dbReference type="NCBI Taxonomy" id="34254"/>
    <lineage>
        <taxon>Eukaryota</taxon>
        <taxon>Viridiplantae</taxon>
        <taxon>Streptophyta</taxon>
        <taxon>Embryophyta</taxon>
        <taxon>Tracheophyta</taxon>
        <taxon>Spermatophyta</taxon>
        <taxon>Magnoliopsida</taxon>
        <taxon>eudicotyledons</taxon>
        <taxon>Gunneridae</taxon>
        <taxon>Pentapetalae</taxon>
        <taxon>asterids</taxon>
        <taxon>lamiids</taxon>
        <taxon>Boraginales</taxon>
        <taxon>Boraginaceae</taxon>
        <taxon>Boraginoideae</taxon>
        <taxon>Lithospermeae</taxon>
        <taxon>Lithospermum</taxon>
    </lineage>
</organism>
<accession>A0AAV3P373</accession>